<feature type="domain" description="Transferrin-binding protein B C-lobe/N-lobe beta-barrel" evidence="3">
    <location>
        <begin position="172"/>
        <end position="241"/>
    </location>
</feature>
<dbReference type="AlphaFoldDB" id="A0A4Y9K9B1"/>
<dbReference type="Proteomes" id="UP000297396">
    <property type="component" value="Unassembled WGS sequence"/>
</dbReference>
<feature type="chain" id="PRO_5021237055" description="Transferrin-binding protein B C-lobe/N-lobe beta-barrel domain-containing protein" evidence="2">
    <location>
        <begin position="30"/>
        <end position="243"/>
    </location>
</feature>
<dbReference type="OrthoDB" id="5689800at2"/>
<comment type="caution">
    <text evidence="4">The sequence shown here is derived from an EMBL/GenBank/DDBJ whole genome shotgun (WGS) entry which is preliminary data.</text>
</comment>
<sequence length="243" mass="25278">MKKQLSILACAVLLSACGSSSGGSSSNDAAPKASTPKPSVNQETPNKGVQNQNTASPFYSLNGKGNIEFKDTNNIHQLTVNGQTIDLANIDGASVNGWKTEGFDFFVGGKRGSSDISVYTSSPNVTVGIMRSNDVFAFVNGKATDVSQLPTGVVTYNVKTNSATMSDFGIAHGKITANFADKTLSGTLTNDIKLNAKIDGNKFASENGAATQVKGGFFGENAKEIGGIYKTNERVGAFAGQAQ</sequence>
<evidence type="ECO:0000313" key="5">
    <source>
        <dbReference type="Proteomes" id="UP000297396"/>
    </source>
</evidence>
<protein>
    <recommendedName>
        <fullName evidence="3">Transferrin-binding protein B C-lobe/N-lobe beta-barrel domain-containing protein</fullName>
    </recommendedName>
</protein>
<dbReference type="EMBL" id="SPPA01000001">
    <property type="protein sequence ID" value="TFV13307.1"/>
    <property type="molecule type" value="Genomic_DNA"/>
</dbReference>
<accession>A0A4Y9K9B1</accession>
<dbReference type="InterPro" id="IPR011250">
    <property type="entry name" value="OMP/PagP_B-barrel"/>
</dbReference>
<feature type="region of interest" description="Disordered" evidence="1">
    <location>
        <begin position="20"/>
        <end position="55"/>
    </location>
</feature>
<feature type="compositionally biased region" description="Polar residues" evidence="1">
    <location>
        <begin position="36"/>
        <end position="55"/>
    </location>
</feature>
<evidence type="ECO:0000259" key="3">
    <source>
        <dbReference type="Pfam" id="PF01298"/>
    </source>
</evidence>
<dbReference type="RefSeq" id="WP_135053890.1">
    <property type="nucleotide sequence ID" value="NZ_JADGLC010000001.1"/>
</dbReference>
<dbReference type="SUPFAM" id="SSF56925">
    <property type="entry name" value="OMPA-like"/>
    <property type="match status" value="1"/>
</dbReference>
<evidence type="ECO:0000256" key="1">
    <source>
        <dbReference type="SAM" id="MobiDB-lite"/>
    </source>
</evidence>
<keyword evidence="2" id="KW-0732">Signal</keyword>
<feature type="signal peptide" evidence="2">
    <location>
        <begin position="1"/>
        <end position="29"/>
    </location>
</feature>
<evidence type="ECO:0000256" key="2">
    <source>
        <dbReference type="SAM" id="SignalP"/>
    </source>
</evidence>
<dbReference type="Gene3D" id="2.40.160.90">
    <property type="match status" value="1"/>
</dbReference>
<reference evidence="4 5" key="1">
    <citation type="submission" date="2019-03" db="EMBL/GenBank/DDBJ databases">
        <title>Diversity of the mouse oral microbiome.</title>
        <authorList>
            <person name="Joseph S."/>
            <person name="Aduse-Opoku J."/>
            <person name="Curtis M."/>
            <person name="Wade W."/>
            <person name="Hashim A."/>
        </authorList>
    </citation>
    <scope>NUCLEOTIDE SEQUENCE [LARGE SCALE GENOMIC DNA]</scope>
    <source>
        <strain evidence="4 5">WT12</strain>
    </source>
</reference>
<organism evidence="4 5">
    <name type="scientific">Muribacter muris</name>
    <dbReference type="NCBI Taxonomy" id="67855"/>
    <lineage>
        <taxon>Bacteria</taxon>
        <taxon>Pseudomonadati</taxon>
        <taxon>Pseudomonadota</taxon>
        <taxon>Gammaproteobacteria</taxon>
        <taxon>Pasteurellales</taxon>
        <taxon>Pasteurellaceae</taxon>
        <taxon>Muribacter</taxon>
    </lineage>
</organism>
<name>A0A4Y9K9B1_9PAST</name>
<proteinExistence type="predicted"/>
<evidence type="ECO:0000313" key="4">
    <source>
        <dbReference type="EMBL" id="TFV13307.1"/>
    </source>
</evidence>
<dbReference type="PROSITE" id="PS51257">
    <property type="entry name" value="PROKAR_LIPOPROTEIN"/>
    <property type="match status" value="1"/>
</dbReference>
<gene>
    <name evidence="4" type="ORF">E4T80_00245</name>
</gene>
<dbReference type="InterPro" id="IPR001677">
    <property type="entry name" value="TbpB_B_D"/>
</dbReference>
<dbReference type="Pfam" id="PF01298">
    <property type="entry name" value="TbpB_B_D"/>
    <property type="match status" value="1"/>
</dbReference>